<accession>A0ABV0XUZ5</accession>
<evidence type="ECO:0000313" key="1">
    <source>
        <dbReference type="EMBL" id="MEQ2285198.1"/>
    </source>
</evidence>
<proteinExistence type="predicted"/>
<comment type="caution">
    <text evidence="1">The sequence shown here is derived from an EMBL/GenBank/DDBJ whole genome shotgun (WGS) entry which is preliminary data.</text>
</comment>
<evidence type="ECO:0000313" key="2">
    <source>
        <dbReference type="Proteomes" id="UP001469553"/>
    </source>
</evidence>
<reference evidence="1 2" key="1">
    <citation type="submission" date="2021-06" db="EMBL/GenBank/DDBJ databases">
        <authorList>
            <person name="Palmer J.M."/>
        </authorList>
    </citation>
    <scope>NUCLEOTIDE SEQUENCE [LARGE SCALE GENOMIC DNA]</scope>
    <source>
        <strain evidence="1 2">AS_MEX2019</strain>
        <tissue evidence="1">Muscle</tissue>
    </source>
</reference>
<dbReference type="Proteomes" id="UP001469553">
    <property type="component" value="Unassembled WGS sequence"/>
</dbReference>
<gene>
    <name evidence="1" type="ORF">AMECASPLE_029406</name>
</gene>
<keyword evidence="2" id="KW-1185">Reference proteome</keyword>
<sequence length="100" mass="11143">MMLLQPVSVFVMNAADVCPSSLSTVLFSSALVQFQVSDHVSLRFNEAAELDGPEPQREEKAKASLVVFQKGHRSSSLLTNKTRNKTTNKTHLLTDIFLFF</sequence>
<dbReference type="EMBL" id="JAHRIP010012763">
    <property type="protein sequence ID" value="MEQ2285198.1"/>
    <property type="molecule type" value="Genomic_DNA"/>
</dbReference>
<protein>
    <submittedName>
        <fullName evidence="1">Uncharacterized protein</fullName>
    </submittedName>
</protein>
<name>A0ABV0XUZ5_9TELE</name>
<organism evidence="1 2">
    <name type="scientific">Ameca splendens</name>
    <dbReference type="NCBI Taxonomy" id="208324"/>
    <lineage>
        <taxon>Eukaryota</taxon>
        <taxon>Metazoa</taxon>
        <taxon>Chordata</taxon>
        <taxon>Craniata</taxon>
        <taxon>Vertebrata</taxon>
        <taxon>Euteleostomi</taxon>
        <taxon>Actinopterygii</taxon>
        <taxon>Neopterygii</taxon>
        <taxon>Teleostei</taxon>
        <taxon>Neoteleostei</taxon>
        <taxon>Acanthomorphata</taxon>
        <taxon>Ovalentaria</taxon>
        <taxon>Atherinomorphae</taxon>
        <taxon>Cyprinodontiformes</taxon>
        <taxon>Goodeidae</taxon>
        <taxon>Ameca</taxon>
    </lineage>
</organism>